<gene>
    <name evidence="1" type="ORF">N4T19_08130</name>
</gene>
<evidence type="ECO:0000313" key="1">
    <source>
        <dbReference type="EMBL" id="UXC20064.1"/>
    </source>
</evidence>
<dbReference type="Pfam" id="PF24233">
    <property type="entry name" value="DUF7446"/>
    <property type="match status" value="1"/>
</dbReference>
<protein>
    <submittedName>
        <fullName evidence="1">Uncharacterized protein</fullName>
    </submittedName>
</protein>
<sequence>MTNRIACSPLTGRIFLGRINKAGVAFTGETRDVTSDVLGAVIGKAEFHGGTFDIEGGGKRWIVTVQEAAQAEPAPKEAP</sequence>
<dbReference type="EMBL" id="CP104377">
    <property type="protein sequence ID" value="UXC20064.1"/>
    <property type="molecule type" value="Genomic_DNA"/>
</dbReference>
<reference evidence="1" key="1">
    <citation type="submission" date="2022-09" db="EMBL/GenBank/DDBJ databases">
        <title>Bacterial diversity in gut of crayfish and pufferfish.</title>
        <authorList>
            <person name="Huang Y."/>
        </authorList>
    </citation>
    <scope>NUCLEOTIDE SEQUENCE</scope>
    <source>
        <strain evidence="1">PR12</strain>
    </source>
</reference>
<keyword evidence="2" id="KW-1185">Reference proteome</keyword>
<dbReference type="RefSeq" id="WP_260719875.1">
    <property type="nucleotide sequence ID" value="NZ_CP104377.1"/>
</dbReference>
<name>A0ABY6A3F6_9BURK</name>
<accession>A0ABY6A3F6</accession>
<dbReference type="InterPro" id="IPR055869">
    <property type="entry name" value="DUF7446"/>
</dbReference>
<evidence type="ECO:0000313" key="2">
    <source>
        <dbReference type="Proteomes" id="UP001058290"/>
    </source>
</evidence>
<dbReference type="Proteomes" id="UP001058290">
    <property type="component" value="Chromosome"/>
</dbReference>
<organism evidence="1 2">
    <name type="scientific">Comamonas squillarum</name>
    <dbReference type="NCBI Taxonomy" id="2977320"/>
    <lineage>
        <taxon>Bacteria</taxon>
        <taxon>Pseudomonadati</taxon>
        <taxon>Pseudomonadota</taxon>
        <taxon>Betaproteobacteria</taxon>
        <taxon>Burkholderiales</taxon>
        <taxon>Comamonadaceae</taxon>
        <taxon>Comamonas</taxon>
    </lineage>
</organism>
<proteinExistence type="predicted"/>